<protein>
    <submittedName>
        <fullName evidence="2">Uncharacterized protein</fullName>
    </submittedName>
</protein>
<proteinExistence type="predicted"/>
<evidence type="ECO:0000313" key="3">
    <source>
        <dbReference type="Proteomes" id="UP001596540"/>
    </source>
</evidence>
<comment type="caution">
    <text evidence="2">The sequence shown here is derived from an EMBL/GenBank/DDBJ whole genome shotgun (WGS) entry which is preliminary data.</text>
</comment>
<name>A0ABW2KCH5_9ACTN</name>
<dbReference type="RefSeq" id="WP_379870204.1">
    <property type="nucleotide sequence ID" value="NZ_JBHTBH010000003.1"/>
</dbReference>
<evidence type="ECO:0000313" key="2">
    <source>
        <dbReference type="EMBL" id="MFC7327751.1"/>
    </source>
</evidence>
<organism evidence="2 3">
    <name type="scientific">Marinactinospora rubrisoli</name>
    <dbReference type="NCBI Taxonomy" id="2715399"/>
    <lineage>
        <taxon>Bacteria</taxon>
        <taxon>Bacillati</taxon>
        <taxon>Actinomycetota</taxon>
        <taxon>Actinomycetes</taxon>
        <taxon>Streptosporangiales</taxon>
        <taxon>Nocardiopsidaceae</taxon>
        <taxon>Marinactinospora</taxon>
    </lineage>
</organism>
<dbReference type="EMBL" id="JBHTBH010000003">
    <property type="protein sequence ID" value="MFC7327751.1"/>
    <property type="molecule type" value="Genomic_DNA"/>
</dbReference>
<dbReference type="Proteomes" id="UP001596540">
    <property type="component" value="Unassembled WGS sequence"/>
</dbReference>
<sequence>MDRLVLGQGWSIDDYERLRGRRASRSASAAAPSAGAGVPTPRGETAPPTRRGRLADGLVGQRTDGCADAAHWHVTGAPWR</sequence>
<gene>
    <name evidence="2" type="ORF">ACFQRF_08340</name>
</gene>
<accession>A0ABW2KCH5</accession>
<feature type="compositionally biased region" description="Low complexity" evidence="1">
    <location>
        <begin position="25"/>
        <end position="37"/>
    </location>
</feature>
<evidence type="ECO:0000256" key="1">
    <source>
        <dbReference type="SAM" id="MobiDB-lite"/>
    </source>
</evidence>
<reference evidence="3" key="1">
    <citation type="journal article" date="2019" name="Int. J. Syst. Evol. Microbiol.">
        <title>The Global Catalogue of Microorganisms (GCM) 10K type strain sequencing project: providing services to taxonomists for standard genome sequencing and annotation.</title>
        <authorList>
            <consortium name="The Broad Institute Genomics Platform"/>
            <consortium name="The Broad Institute Genome Sequencing Center for Infectious Disease"/>
            <person name="Wu L."/>
            <person name="Ma J."/>
        </authorList>
    </citation>
    <scope>NUCLEOTIDE SEQUENCE [LARGE SCALE GENOMIC DNA]</scope>
    <source>
        <strain evidence="3">CGMCC 4.7382</strain>
    </source>
</reference>
<keyword evidence="3" id="KW-1185">Reference proteome</keyword>
<feature type="region of interest" description="Disordered" evidence="1">
    <location>
        <begin position="21"/>
        <end position="56"/>
    </location>
</feature>